<organism evidence="7">
    <name type="scientific">Ignisphaera aggregans</name>
    <dbReference type="NCBI Taxonomy" id="334771"/>
    <lineage>
        <taxon>Archaea</taxon>
        <taxon>Thermoproteota</taxon>
        <taxon>Thermoprotei</taxon>
        <taxon>Desulfurococcales</taxon>
        <taxon>Desulfurococcaceae</taxon>
        <taxon>Ignisphaera</taxon>
    </lineage>
</organism>
<dbReference type="PANTHER" id="PTHR43359">
    <property type="entry name" value="FORMATE HYDROGENLYASE SUBUNIT 4"/>
    <property type="match status" value="1"/>
</dbReference>
<evidence type="ECO:0000256" key="5">
    <source>
        <dbReference type="SAM" id="Phobius"/>
    </source>
</evidence>
<keyword evidence="3 5" id="KW-1133">Transmembrane helix</keyword>
<feature type="transmembrane region" description="Helical" evidence="5">
    <location>
        <begin position="255"/>
        <end position="274"/>
    </location>
</feature>
<proteinExistence type="predicted"/>
<comment type="subcellular location">
    <subcellularLocation>
        <location evidence="1">Membrane</location>
        <topology evidence="1">Multi-pass membrane protein</topology>
    </subcellularLocation>
</comment>
<feature type="transmembrane region" description="Helical" evidence="5">
    <location>
        <begin position="314"/>
        <end position="332"/>
    </location>
</feature>
<accession>A0A7C4JKL1</accession>
<feature type="transmembrane region" description="Helical" evidence="5">
    <location>
        <begin position="280"/>
        <end position="302"/>
    </location>
</feature>
<comment type="caution">
    <text evidence="7">The sequence shown here is derived from an EMBL/GenBank/DDBJ whole genome shotgun (WGS) entry which is preliminary data.</text>
</comment>
<dbReference type="GO" id="GO:0005886">
    <property type="term" value="C:plasma membrane"/>
    <property type="evidence" value="ECO:0007669"/>
    <property type="project" value="TreeGrafter"/>
</dbReference>
<gene>
    <name evidence="7" type="ORF">ENU08_06185</name>
    <name evidence="6" type="ORF">ENU41_05175</name>
</gene>
<dbReference type="EMBL" id="DTCK01000034">
    <property type="protein sequence ID" value="HGQ36053.1"/>
    <property type="molecule type" value="Genomic_DNA"/>
</dbReference>
<feature type="transmembrane region" description="Helical" evidence="5">
    <location>
        <begin position="81"/>
        <end position="103"/>
    </location>
</feature>
<dbReference type="InterPro" id="IPR052561">
    <property type="entry name" value="ComplexI_Subunit1"/>
</dbReference>
<dbReference type="PROSITE" id="PS00668">
    <property type="entry name" value="COMPLEX1_ND1_2"/>
    <property type="match status" value="1"/>
</dbReference>
<evidence type="ECO:0000256" key="2">
    <source>
        <dbReference type="ARBA" id="ARBA00022692"/>
    </source>
</evidence>
<dbReference type="EMBL" id="DTBD01000055">
    <property type="protein sequence ID" value="HGQ64815.1"/>
    <property type="molecule type" value="Genomic_DNA"/>
</dbReference>
<evidence type="ECO:0000313" key="7">
    <source>
        <dbReference type="EMBL" id="HGQ64815.1"/>
    </source>
</evidence>
<dbReference type="Pfam" id="PF00146">
    <property type="entry name" value="NADHdh"/>
    <property type="match status" value="1"/>
</dbReference>
<name>A0A7C4JKL1_9CREN</name>
<evidence type="ECO:0000256" key="4">
    <source>
        <dbReference type="ARBA" id="ARBA00023136"/>
    </source>
</evidence>
<reference evidence="7" key="1">
    <citation type="journal article" date="2020" name="mSystems">
        <title>Genome- and Community-Level Interaction Insights into Carbon Utilization and Element Cycling Functions of Hydrothermarchaeota in Hydrothermal Sediment.</title>
        <authorList>
            <person name="Zhou Z."/>
            <person name="Liu Y."/>
            <person name="Xu W."/>
            <person name="Pan J."/>
            <person name="Luo Z.H."/>
            <person name="Li M."/>
        </authorList>
    </citation>
    <scope>NUCLEOTIDE SEQUENCE [LARGE SCALE GENOMIC DNA]</scope>
    <source>
        <strain evidence="7">SpSt-637</strain>
        <strain evidence="6">SpSt-667</strain>
    </source>
</reference>
<dbReference type="InterPro" id="IPR018086">
    <property type="entry name" value="NADH_UbQ_OxRdtase_su1_CS"/>
</dbReference>
<feature type="transmembrane region" description="Helical" evidence="5">
    <location>
        <begin position="191"/>
        <end position="212"/>
    </location>
</feature>
<dbReference type="PANTHER" id="PTHR43359:SF1">
    <property type="entry name" value="FORMATE HYDROGENLYASE SUBUNIT 4-RELATED"/>
    <property type="match status" value="1"/>
</dbReference>
<protein>
    <submittedName>
        <fullName evidence="7">NADH-quinone oxidoreductase subunit H</fullName>
    </submittedName>
</protein>
<keyword evidence="4 5" id="KW-0472">Membrane</keyword>
<feature type="transmembrane region" description="Helical" evidence="5">
    <location>
        <begin position="115"/>
        <end position="137"/>
    </location>
</feature>
<evidence type="ECO:0000256" key="1">
    <source>
        <dbReference type="ARBA" id="ARBA00004141"/>
    </source>
</evidence>
<sequence>MGDTMFTEILYILFALIVFPGLIFSTALALFSEWFYRKTAARMQNRMGPSYTGPVGLLQPLADLLKLFLIKEVKKQKYASITLAEVGLGISIASAIASLLLLPLSPIRLSAPYDVLVLVYLYAVWHFIGLVIAILAYPNPFVIAGLSRLIALTCVIEPAMFASILVPVMLASTSCTPKYSIICATTNSWKLWSSSPLAFVSMLIALAAIIVAMQAKLGLKPFDIPEAEQELIAGHITEFSGSLLALYNLSHDIKLAFSSILITYLFLGGPYPYRHLSVEGILLLVAKFMAILFILTLIRASYGRRRIEQGITLVMKYSLLPSIIALILAYLATTI</sequence>
<feature type="transmembrane region" description="Helical" evidence="5">
    <location>
        <begin position="9"/>
        <end position="31"/>
    </location>
</feature>
<feature type="transmembrane region" description="Helical" evidence="5">
    <location>
        <begin position="149"/>
        <end position="171"/>
    </location>
</feature>
<dbReference type="InterPro" id="IPR001694">
    <property type="entry name" value="NADH_UbQ_OxRdtase_su1/FPO"/>
</dbReference>
<evidence type="ECO:0000313" key="6">
    <source>
        <dbReference type="EMBL" id="HGQ36053.1"/>
    </source>
</evidence>
<dbReference type="AlphaFoldDB" id="A0A7C4JKL1"/>
<keyword evidence="2 5" id="KW-0812">Transmembrane</keyword>
<evidence type="ECO:0000256" key="3">
    <source>
        <dbReference type="ARBA" id="ARBA00022989"/>
    </source>
</evidence>